<gene>
    <name evidence="2" type="ORF">VSX56_16500</name>
</gene>
<organism evidence="2 3">
    <name type="scientific">Thioclava kandeliae</name>
    <dbReference type="NCBI Taxonomy" id="3070818"/>
    <lineage>
        <taxon>Bacteria</taxon>
        <taxon>Pseudomonadati</taxon>
        <taxon>Pseudomonadota</taxon>
        <taxon>Alphaproteobacteria</taxon>
        <taxon>Rhodobacterales</taxon>
        <taxon>Paracoccaceae</taxon>
        <taxon>Thioclava</taxon>
    </lineage>
</organism>
<dbReference type="RefSeq" id="WP_350938677.1">
    <property type="nucleotide sequence ID" value="NZ_JAYWLC010000018.1"/>
</dbReference>
<comment type="caution">
    <text evidence="2">The sequence shown here is derived from an EMBL/GenBank/DDBJ whole genome shotgun (WGS) entry which is preliminary data.</text>
</comment>
<protein>
    <submittedName>
        <fullName evidence="2">Uncharacterized protein</fullName>
    </submittedName>
</protein>
<dbReference type="Proteomes" id="UP001438953">
    <property type="component" value="Unassembled WGS sequence"/>
</dbReference>
<evidence type="ECO:0000256" key="1">
    <source>
        <dbReference type="SAM" id="MobiDB-lite"/>
    </source>
</evidence>
<feature type="region of interest" description="Disordered" evidence="1">
    <location>
        <begin position="54"/>
        <end position="75"/>
    </location>
</feature>
<feature type="region of interest" description="Disordered" evidence="1">
    <location>
        <begin position="1"/>
        <end position="39"/>
    </location>
</feature>
<sequence>MQTHATPQDKPRRQNRRAVTIPDGLGKTDYSTRQVSLSRAPWDTDQSLLAARPETAPRQATLRQIPSPQKPSGRALGNMIRRTVAEELRRLREEQEPTEIDF</sequence>
<evidence type="ECO:0000313" key="2">
    <source>
        <dbReference type="EMBL" id="MER5173370.1"/>
    </source>
</evidence>
<proteinExistence type="predicted"/>
<keyword evidence="3" id="KW-1185">Reference proteome</keyword>
<reference evidence="2 3" key="1">
    <citation type="submission" date="2024-01" db="EMBL/GenBank/DDBJ databases">
        <authorList>
            <person name="Deng Y."/>
            <person name="Su J."/>
        </authorList>
    </citation>
    <scope>NUCLEOTIDE SEQUENCE [LARGE SCALE GENOMIC DNA]</scope>
    <source>
        <strain evidence="2 3">CPCC 100088</strain>
    </source>
</reference>
<accession>A0ABV1SKG8</accession>
<name>A0ABV1SKG8_9RHOB</name>
<evidence type="ECO:0000313" key="3">
    <source>
        <dbReference type="Proteomes" id="UP001438953"/>
    </source>
</evidence>
<dbReference type="EMBL" id="JAYWLC010000018">
    <property type="protein sequence ID" value="MER5173370.1"/>
    <property type="molecule type" value="Genomic_DNA"/>
</dbReference>
<reference evidence="2 3" key="2">
    <citation type="submission" date="2024-06" db="EMBL/GenBank/DDBJ databases">
        <title>Thioclava kandeliae sp. nov. from a rhizosphere soil sample of Kandelia candel in a mangrove.</title>
        <authorList>
            <person name="Mu T."/>
        </authorList>
    </citation>
    <scope>NUCLEOTIDE SEQUENCE [LARGE SCALE GENOMIC DNA]</scope>
    <source>
        <strain evidence="2 3">CPCC 100088</strain>
    </source>
</reference>